<name>A0A4V0ZBB9_9MICO</name>
<evidence type="ECO:0000256" key="3">
    <source>
        <dbReference type="ARBA" id="ARBA00023163"/>
    </source>
</evidence>
<dbReference type="CDD" id="cd00090">
    <property type="entry name" value="HTH_ARSR"/>
    <property type="match status" value="1"/>
</dbReference>
<evidence type="ECO:0000256" key="2">
    <source>
        <dbReference type="ARBA" id="ARBA00023125"/>
    </source>
</evidence>
<dbReference type="SMART" id="SM00418">
    <property type="entry name" value="HTH_ARSR"/>
    <property type="match status" value="1"/>
</dbReference>
<evidence type="ECO:0000259" key="4">
    <source>
        <dbReference type="SMART" id="SM00418"/>
    </source>
</evidence>
<reference evidence="5 6" key="1">
    <citation type="submission" date="2019-02" db="EMBL/GenBank/DDBJ databases">
        <title>Genomic data mining of an Antarctic deep-sea actinobacterium, Janibacterlimosus P3-3-X1.</title>
        <authorList>
            <person name="Liao L."/>
            <person name="Chen B."/>
        </authorList>
    </citation>
    <scope>NUCLEOTIDE SEQUENCE [LARGE SCALE GENOMIC DNA]</scope>
    <source>
        <strain evidence="5 6">P3-3-X1</strain>
    </source>
</reference>
<dbReference type="Pfam" id="PF12840">
    <property type="entry name" value="HTH_20"/>
    <property type="match status" value="1"/>
</dbReference>
<dbReference type="PANTHER" id="PTHR33154">
    <property type="entry name" value="TRANSCRIPTIONAL REGULATOR, ARSR FAMILY"/>
    <property type="match status" value="1"/>
</dbReference>
<keyword evidence="2" id="KW-0238">DNA-binding</keyword>
<dbReference type="AlphaFoldDB" id="A0A4V0ZBB9"/>
<dbReference type="InterPro" id="IPR001845">
    <property type="entry name" value="HTH_ArsR_DNA-bd_dom"/>
</dbReference>
<dbReference type="STRING" id="1216970.GCA_001570985_00711"/>
<gene>
    <name evidence="5" type="ORF">EXU32_15085</name>
</gene>
<dbReference type="InterPro" id="IPR011991">
    <property type="entry name" value="ArsR-like_HTH"/>
</dbReference>
<dbReference type="GO" id="GO:0003700">
    <property type="term" value="F:DNA-binding transcription factor activity"/>
    <property type="evidence" value="ECO:0007669"/>
    <property type="project" value="InterPro"/>
</dbReference>
<evidence type="ECO:0000256" key="1">
    <source>
        <dbReference type="ARBA" id="ARBA00023015"/>
    </source>
</evidence>
<evidence type="ECO:0000313" key="6">
    <source>
        <dbReference type="Proteomes" id="UP000290408"/>
    </source>
</evidence>
<dbReference type="EMBL" id="CP036164">
    <property type="protein sequence ID" value="QBF47458.1"/>
    <property type="molecule type" value="Genomic_DNA"/>
</dbReference>
<accession>A0A4V0ZBB9</accession>
<dbReference type="InterPro" id="IPR051081">
    <property type="entry name" value="HTH_MetalResp_TranReg"/>
</dbReference>
<proteinExistence type="predicted"/>
<dbReference type="InterPro" id="IPR036390">
    <property type="entry name" value="WH_DNA-bd_sf"/>
</dbReference>
<feature type="domain" description="HTH arsR-type" evidence="4">
    <location>
        <begin position="13"/>
        <end position="122"/>
    </location>
</feature>
<keyword evidence="6" id="KW-1185">Reference proteome</keyword>
<keyword evidence="3" id="KW-0804">Transcription</keyword>
<dbReference type="PANTHER" id="PTHR33154:SF15">
    <property type="entry name" value="REGULATORY PROTEIN ARSR"/>
    <property type="match status" value="1"/>
</dbReference>
<keyword evidence="1" id="KW-0805">Transcription regulation</keyword>
<dbReference type="SUPFAM" id="SSF46785">
    <property type="entry name" value="Winged helix' DNA-binding domain"/>
    <property type="match status" value="1"/>
</dbReference>
<dbReference type="GO" id="GO:0003677">
    <property type="term" value="F:DNA binding"/>
    <property type="evidence" value="ECO:0007669"/>
    <property type="project" value="UniProtKB-KW"/>
</dbReference>
<dbReference type="OrthoDB" id="7945987at2"/>
<organism evidence="5 6">
    <name type="scientific">Janibacter limosus</name>
    <dbReference type="NCBI Taxonomy" id="53458"/>
    <lineage>
        <taxon>Bacteria</taxon>
        <taxon>Bacillati</taxon>
        <taxon>Actinomycetota</taxon>
        <taxon>Actinomycetes</taxon>
        <taxon>Micrococcales</taxon>
        <taxon>Intrasporangiaceae</taxon>
        <taxon>Janibacter</taxon>
    </lineage>
</organism>
<dbReference type="Gene3D" id="1.10.10.10">
    <property type="entry name" value="Winged helix-like DNA-binding domain superfamily/Winged helix DNA-binding domain"/>
    <property type="match status" value="1"/>
</dbReference>
<dbReference type="Proteomes" id="UP000290408">
    <property type="component" value="Chromosome"/>
</dbReference>
<sequence length="198" mass="21863">MLAPMDSVIPDVTQLRALSHPVRMRLLGMLRTLGPATASQVARRLGLNSGATSYHLRQLAEHGFIEEAPELGNKRERWWRAASLMTSVRDEDVTTDEGRDATDAFHQLAVTHSAGRMQAAAARRGGDSDAWRPLTSISDLQVPVTAEQAAAIQSRFEQLVWQVLEEHPPTPGSLEEGQRRYAVIVSSFPTEDEGPWDV</sequence>
<dbReference type="KEGG" id="jli:EXU32_15085"/>
<protein>
    <submittedName>
        <fullName evidence="5">ArsR family transcriptional regulator</fullName>
    </submittedName>
</protein>
<evidence type="ECO:0000313" key="5">
    <source>
        <dbReference type="EMBL" id="QBF47458.1"/>
    </source>
</evidence>
<dbReference type="InterPro" id="IPR036388">
    <property type="entry name" value="WH-like_DNA-bd_sf"/>
</dbReference>